<feature type="compositionally biased region" description="Basic and acidic residues" evidence="2">
    <location>
        <begin position="700"/>
        <end position="762"/>
    </location>
</feature>
<comment type="caution">
    <text evidence="3">The sequence shown here is derived from an EMBL/GenBank/DDBJ whole genome shotgun (WGS) entry which is preliminary data.</text>
</comment>
<feature type="compositionally biased region" description="Low complexity" evidence="2">
    <location>
        <begin position="580"/>
        <end position="592"/>
    </location>
</feature>
<evidence type="ECO:0000313" key="3">
    <source>
        <dbReference type="EMBL" id="KAF9444184.1"/>
    </source>
</evidence>
<dbReference type="EMBL" id="MU151396">
    <property type="protein sequence ID" value="KAF9444184.1"/>
    <property type="molecule type" value="Genomic_DNA"/>
</dbReference>
<keyword evidence="1" id="KW-0175">Coiled coil</keyword>
<feature type="coiled-coil region" evidence="1">
    <location>
        <begin position="951"/>
        <end position="1006"/>
    </location>
</feature>
<feature type="compositionally biased region" description="Low complexity" evidence="2">
    <location>
        <begin position="467"/>
        <end position="478"/>
    </location>
</feature>
<feature type="compositionally biased region" description="Basic and acidic residues" evidence="2">
    <location>
        <begin position="444"/>
        <end position="456"/>
    </location>
</feature>
<feature type="compositionally biased region" description="Basic and acidic residues" evidence="2">
    <location>
        <begin position="494"/>
        <end position="511"/>
    </location>
</feature>
<proteinExistence type="predicted"/>
<feature type="region of interest" description="Disordered" evidence="2">
    <location>
        <begin position="1010"/>
        <end position="1339"/>
    </location>
</feature>
<feature type="compositionally biased region" description="Low complexity" evidence="2">
    <location>
        <begin position="287"/>
        <end position="298"/>
    </location>
</feature>
<name>A0A9P5X417_9AGAR</name>
<feature type="compositionally biased region" description="Low complexity" evidence="2">
    <location>
        <begin position="1259"/>
        <end position="1292"/>
    </location>
</feature>
<gene>
    <name evidence="3" type="ORF">P691DRAFT_763619</name>
</gene>
<keyword evidence="4" id="KW-1185">Reference proteome</keyword>
<reference evidence="3" key="1">
    <citation type="submission" date="2020-11" db="EMBL/GenBank/DDBJ databases">
        <authorList>
            <consortium name="DOE Joint Genome Institute"/>
            <person name="Ahrendt S."/>
            <person name="Riley R."/>
            <person name="Andreopoulos W."/>
            <person name="Labutti K."/>
            <person name="Pangilinan J."/>
            <person name="Ruiz-Duenas F.J."/>
            <person name="Barrasa J.M."/>
            <person name="Sanchez-Garcia M."/>
            <person name="Camarero S."/>
            <person name="Miyauchi S."/>
            <person name="Serrano A."/>
            <person name="Linde D."/>
            <person name="Babiker R."/>
            <person name="Drula E."/>
            <person name="Ayuso-Fernandez I."/>
            <person name="Pacheco R."/>
            <person name="Padilla G."/>
            <person name="Ferreira P."/>
            <person name="Barriuso J."/>
            <person name="Kellner H."/>
            <person name="Castanera R."/>
            <person name="Alfaro M."/>
            <person name="Ramirez L."/>
            <person name="Pisabarro A.G."/>
            <person name="Kuo A."/>
            <person name="Tritt A."/>
            <person name="Lipzen A."/>
            <person name="He G."/>
            <person name="Yan M."/>
            <person name="Ng V."/>
            <person name="Cullen D."/>
            <person name="Martin F."/>
            <person name="Rosso M.-N."/>
            <person name="Henrissat B."/>
            <person name="Hibbett D."/>
            <person name="Martinez A.T."/>
            <person name="Grigoriev I.V."/>
        </authorList>
    </citation>
    <scope>NUCLEOTIDE SEQUENCE</scope>
    <source>
        <strain evidence="3">MF-IS2</strain>
    </source>
</reference>
<accession>A0A9P5X417</accession>
<feature type="region of interest" description="Disordered" evidence="2">
    <location>
        <begin position="791"/>
        <end position="939"/>
    </location>
</feature>
<feature type="compositionally biased region" description="Low complexity" evidence="2">
    <location>
        <begin position="14"/>
        <end position="41"/>
    </location>
</feature>
<feature type="compositionally biased region" description="Pro residues" evidence="2">
    <location>
        <begin position="1294"/>
        <end position="1304"/>
    </location>
</feature>
<feature type="compositionally biased region" description="Acidic residues" evidence="2">
    <location>
        <begin position="875"/>
        <end position="885"/>
    </location>
</feature>
<evidence type="ECO:0000256" key="2">
    <source>
        <dbReference type="SAM" id="MobiDB-lite"/>
    </source>
</evidence>
<feature type="compositionally biased region" description="Basic and acidic residues" evidence="2">
    <location>
        <begin position="1010"/>
        <end position="1019"/>
    </location>
</feature>
<feature type="compositionally biased region" description="Basic and acidic residues" evidence="2">
    <location>
        <begin position="627"/>
        <end position="645"/>
    </location>
</feature>
<feature type="compositionally biased region" description="Basic and acidic residues" evidence="2">
    <location>
        <begin position="552"/>
        <end position="564"/>
    </location>
</feature>
<organism evidence="3 4">
    <name type="scientific">Macrolepiota fuliginosa MF-IS2</name>
    <dbReference type="NCBI Taxonomy" id="1400762"/>
    <lineage>
        <taxon>Eukaryota</taxon>
        <taxon>Fungi</taxon>
        <taxon>Dikarya</taxon>
        <taxon>Basidiomycota</taxon>
        <taxon>Agaricomycotina</taxon>
        <taxon>Agaricomycetes</taxon>
        <taxon>Agaricomycetidae</taxon>
        <taxon>Agaricales</taxon>
        <taxon>Agaricineae</taxon>
        <taxon>Agaricaceae</taxon>
        <taxon>Macrolepiota</taxon>
    </lineage>
</organism>
<feature type="compositionally biased region" description="Polar residues" evidence="2">
    <location>
        <begin position="305"/>
        <end position="315"/>
    </location>
</feature>
<sequence>MPTLAAVPPNHVTSSSSSHSMSQSSSSSAPRSASASHPPNSFVQTHAPQGTLDTEPNDEWKEEMKHSIQRNLQPMLQDAKDSLAKRIDENPQNKDALMAEHVNNTLPTIRRMAEETYQAELARERQERSWALGKNLPPASFVKQQQEIMDRIKSTNSAGTNSGVPIANIGTTSSASAGAQLHPRSDASGILSQSQPRAEPRPPISKHPVSFPVQEYPIPVLPPELEERRRASDLHGGASTKNRDEFLSSVRRPPMTSIDRDQRLPLPEGWIHSTPVVPTNDDPRPPSSSNSSIRSKPSLNEVRMSPSNPSPTKSSGLDRARTISERHLATSPSTGKSLHEIWKPSISPEEDAAASKQYPVGRRNSNASMRSIGSASSALRTSAAETIPERVNDIPGDEGSSADRKGKGKERMHFSAAAAAAATGASRPPSSGPLASTPFAKSPLADDHTSRERDHSNNFGPYATPQRSSRSSLSSLNGSEERERHPTPPSSATRVRDSDHDYRPDRRERPDFMNGAIVAPAYDQDDTPYSRPYHDRPNLPRSTSYTRPPPSLRDDNDRRDEHYHRGNIFPSSPSIPVPVPRRSSNSNAAYSADQNDPGAPSSLTGGVVGSWRDWSSSSQPYQSSFPIERDRDHDLEKDRERHERPAWQGSLRGRPPESYGGLYSASASVSVTRERERQRYSDEFGEDFDDSPFPSSANSRKKEEADAKKAEEVKRKEDELRKREEEVARKEDSVKRKEGDLKKKEGDLKKKESDAKRKEEELIRKEDRVGSREEFVEGRGKELDELGSCLEERDKGVEKREQDLARRETNVRKREETARKQTADMREEREELKKLQQEAKKVQDEARAKEEEVVKREEMVKDLETATKGLQSRVEEDEKLIEEREEDLKRKEEALKRREDDLKKKEDDAKKRMTEVKKKELESNRRGDDVSEREAALTEREVDFRRREDELRNREKEVRKREDELTILKEDLDEREGELVGRLEEARELEDELNRTKKTLDFREEEIKARANELTKRETAIFGTMKQKLEGEAEKEDEREWERYRERERGQRDREQRDREQREAREREQRDLWDQRQQEQREREQVERERREQWEREEKERAAKTKGERDKATKARDEREKVQERKEHEERLRRQQEADRQREIDDRERREERARHEWEEQQRKEKDMKDAREKEVKDAREREQRERDTRFKEEQERLRHQMEFQLREAELKRQREERKRQDSAGADHPWPGTSSSSPGPGPGRAPPTRANSTTASDGWNNSTSSSGWNTSSSSAWTSAKSTSASSTTSSTTPRPKPAPTPNPQRKPSMNTGSYASTPMSEAERRRKMEEETQKQHEKFRLEQERIATERQARMARGNLSTENMMQIYELHDRQWVMLPNRDELHWDHFPWPMFTLPRGPDDITGGAILAYLKPDCYPEKDKSRNLKDRIKDQIKKWHPDRFDTKLLPKVVESQKEFVKLGAGAVVRYLNDLLDKAPGLMGV</sequence>
<feature type="compositionally biased region" description="Basic and acidic residues" evidence="2">
    <location>
        <begin position="1027"/>
        <end position="1222"/>
    </location>
</feature>
<feature type="region of interest" description="Disordered" evidence="2">
    <location>
        <begin position="229"/>
        <end position="762"/>
    </location>
</feature>
<feature type="compositionally biased region" description="Basic and acidic residues" evidence="2">
    <location>
        <begin position="791"/>
        <end position="865"/>
    </location>
</feature>
<feature type="compositionally biased region" description="Polar residues" evidence="2">
    <location>
        <begin position="167"/>
        <end position="177"/>
    </location>
</feature>
<evidence type="ECO:0000256" key="1">
    <source>
        <dbReference type="SAM" id="Coils"/>
    </source>
</evidence>
<feature type="compositionally biased region" description="Basic and acidic residues" evidence="2">
    <location>
        <begin position="1321"/>
        <end position="1339"/>
    </location>
</feature>
<evidence type="ECO:0000313" key="4">
    <source>
        <dbReference type="Proteomes" id="UP000807342"/>
    </source>
</evidence>
<feature type="compositionally biased region" description="Low complexity" evidence="2">
    <location>
        <begin position="615"/>
        <end position="624"/>
    </location>
</feature>
<feature type="compositionally biased region" description="Basic and acidic residues" evidence="2">
    <location>
        <begin position="316"/>
        <end position="328"/>
    </location>
</feature>
<feature type="compositionally biased region" description="Polar residues" evidence="2">
    <location>
        <begin position="363"/>
        <end position="384"/>
    </location>
</feature>
<protein>
    <submittedName>
        <fullName evidence="3">Uncharacterized protein</fullName>
    </submittedName>
</protein>
<feature type="region of interest" description="Disordered" evidence="2">
    <location>
        <begin position="167"/>
        <end position="215"/>
    </location>
</feature>
<dbReference type="OrthoDB" id="412109at2759"/>
<feature type="compositionally biased region" description="Basic and acidic residues" evidence="2">
    <location>
        <begin position="672"/>
        <end position="682"/>
    </location>
</feature>
<feature type="region of interest" description="Disordered" evidence="2">
    <location>
        <begin position="1"/>
        <end position="68"/>
    </location>
</feature>
<feature type="compositionally biased region" description="Polar residues" evidence="2">
    <location>
        <begin position="42"/>
        <end position="54"/>
    </location>
</feature>
<feature type="compositionally biased region" description="Polar residues" evidence="2">
    <location>
        <begin position="1305"/>
        <end position="1319"/>
    </location>
</feature>
<feature type="compositionally biased region" description="Basic and acidic residues" evidence="2">
    <location>
        <begin position="401"/>
        <end position="413"/>
    </location>
</feature>
<feature type="compositionally biased region" description="Basic and acidic residues" evidence="2">
    <location>
        <begin position="886"/>
        <end position="939"/>
    </location>
</feature>
<dbReference type="Proteomes" id="UP000807342">
    <property type="component" value="Unassembled WGS sequence"/>
</dbReference>